<dbReference type="AlphaFoldDB" id="A0A9D5QBR6"/>
<keyword evidence="1" id="KW-0732">Signal</keyword>
<name>A0A9D5QBR6_UNCW3</name>
<dbReference type="Proteomes" id="UP000630660">
    <property type="component" value="Unassembled WGS sequence"/>
</dbReference>
<dbReference type="Gene3D" id="2.40.160.60">
    <property type="entry name" value="Outer membrane protein transport protein (OMPP1/FadL/TodX)"/>
    <property type="match status" value="1"/>
</dbReference>
<feature type="signal peptide" evidence="1">
    <location>
        <begin position="1"/>
        <end position="19"/>
    </location>
</feature>
<evidence type="ECO:0000313" key="3">
    <source>
        <dbReference type="Proteomes" id="UP000630660"/>
    </source>
</evidence>
<sequence length="430" mass="46288">MKAKYLLIVLPLLATLAFGQTSETGAGGQSGIIFELGGSARSLAMGQAYNAIADEGECMLYNPAGLGQIRTTKIGLMGGLLYAGAMQSVVTANMPLATYGTVGLTYSGAFSSLDDGDILDPEGNPVGGSASMNNSALMVSYGKKFRYIGVGLSPKIMLGVLHDESAFGFDADFGAIIYPASINPDWNYDLVTIGVSVKNLLGSTMSYTDSGEEPAIPRILRAGVGVKILEMFAGDFDISLPLGESGETGWYGGLEFTPVDIISLRGGVNHNSINAGMGLHFDLARSVGMDIDYAFMYPYAAEPGFLDPLHKVSFNVELRSVAGLWVTVNPSVLTSTEYADIAVYGASQYYGKTKRWVFEIYDKVGTVVYRQSRDVIDPDLDALPSEFKWSGLDNMKGGQVKNGWYFYRFTIIDNLGDQIVYKGKLLKVER</sequence>
<comment type="caution">
    <text evidence="2">The sequence shown here is derived from an EMBL/GenBank/DDBJ whole genome shotgun (WGS) entry which is preliminary data.</text>
</comment>
<accession>A0A9D5QBR6</accession>
<dbReference type="EMBL" id="WJKJ01000046">
    <property type="protein sequence ID" value="MBD3363883.1"/>
    <property type="molecule type" value="Genomic_DNA"/>
</dbReference>
<evidence type="ECO:0000313" key="2">
    <source>
        <dbReference type="EMBL" id="MBD3363883.1"/>
    </source>
</evidence>
<feature type="chain" id="PRO_5039402574" description="PorV/PorQ family protein" evidence="1">
    <location>
        <begin position="20"/>
        <end position="430"/>
    </location>
</feature>
<protein>
    <recommendedName>
        <fullName evidence="4">PorV/PorQ family protein</fullName>
    </recommendedName>
</protein>
<reference evidence="2" key="1">
    <citation type="submission" date="2019-11" db="EMBL/GenBank/DDBJ databases">
        <title>Microbial mats filling the niche in hypersaline microbial mats.</title>
        <authorList>
            <person name="Wong H.L."/>
            <person name="Macleod F.I."/>
            <person name="White R.A. III"/>
            <person name="Burns B.P."/>
        </authorList>
    </citation>
    <scope>NUCLEOTIDE SEQUENCE</scope>
    <source>
        <strain evidence="2">Bin_327</strain>
    </source>
</reference>
<evidence type="ECO:0008006" key="4">
    <source>
        <dbReference type="Google" id="ProtNLM"/>
    </source>
</evidence>
<dbReference type="Gene3D" id="2.60.40.4070">
    <property type="match status" value="1"/>
</dbReference>
<organism evidence="2 3">
    <name type="scientific">candidate division WOR-3 bacterium</name>
    <dbReference type="NCBI Taxonomy" id="2052148"/>
    <lineage>
        <taxon>Bacteria</taxon>
        <taxon>Bacteria division WOR-3</taxon>
    </lineage>
</organism>
<gene>
    <name evidence="2" type="ORF">GF359_01575</name>
</gene>
<evidence type="ECO:0000256" key="1">
    <source>
        <dbReference type="SAM" id="SignalP"/>
    </source>
</evidence>
<proteinExistence type="predicted"/>